<accession>A0A8S5NNM3</accession>
<keyword evidence="1" id="KW-0540">Nuclease</keyword>
<dbReference type="InterPro" id="IPR011335">
    <property type="entry name" value="Restrct_endonuc-II-like"/>
</dbReference>
<keyword evidence="1" id="KW-0378">Hydrolase</keyword>
<proteinExistence type="predicted"/>
<dbReference type="EMBL" id="BK015215">
    <property type="protein sequence ID" value="DAD96305.1"/>
    <property type="molecule type" value="Genomic_DNA"/>
</dbReference>
<reference evidence="1" key="1">
    <citation type="journal article" date="2021" name="Proc. Natl. Acad. Sci. U.S.A.">
        <title>A Catalog of Tens of Thousands of Viruses from Human Metagenomes Reveals Hidden Associations with Chronic Diseases.</title>
        <authorList>
            <person name="Tisza M.J."/>
            <person name="Buck C.B."/>
        </authorList>
    </citation>
    <scope>NUCLEOTIDE SEQUENCE</scope>
    <source>
        <strain evidence="1">CtagO6</strain>
    </source>
</reference>
<evidence type="ECO:0000313" key="1">
    <source>
        <dbReference type="EMBL" id="DAD96305.1"/>
    </source>
</evidence>
<protein>
    <submittedName>
        <fullName evidence="1">Exonuclease</fullName>
    </submittedName>
</protein>
<dbReference type="InterPro" id="IPR011604">
    <property type="entry name" value="PDDEXK-like_dom_sf"/>
</dbReference>
<keyword evidence="1" id="KW-0269">Exonuclease</keyword>
<sequence>MIADHDRSGWFGASDTAQIMRSWETDTFRRWWAEKLGLQPRKYNSRAMYAGTYYEHRILDAVGVTQRDRQILLPELRLRVNLDGEDANGVVEVKTYKAGKEFKPTSAYRQQVNVQMYARRIADGAPERGRIVSYGLTDEDYADFFRPVDPARIEWHEIEYDAPFIERYLERLKRLRDALERGVWPT</sequence>
<dbReference type="Gene3D" id="3.90.320.10">
    <property type="match status" value="1"/>
</dbReference>
<dbReference type="GO" id="GO:0004527">
    <property type="term" value="F:exonuclease activity"/>
    <property type="evidence" value="ECO:0007669"/>
    <property type="project" value="UniProtKB-KW"/>
</dbReference>
<organism evidence="1">
    <name type="scientific">Myoviridae sp. ctagO6</name>
    <dbReference type="NCBI Taxonomy" id="2826667"/>
    <lineage>
        <taxon>Viruses</taxon>
        <taxon>Duplodnaviria</taxon>
        <taxon>Heunggongvirae</taxon>
        <taxon>Uroviricota</taxon>
        <taxon>Caudoviricetes</taxon>
    </lineage>
</organism>
<dbReference type="SUPFAM" id="SSF52980">
    <property type="entry name" value="Restriction endonuclease-like"/>
    <property type="match status" value="1"/>
</dbReference>
<name>A0A8S5NNM3_9CAUD</name>